<accession>A0A2N6T3T9</accession>
<keyword evidence="2" id="KW-1133">Transmembrane helix</keyword>
<feature type="region of interest" description="Disordered" evidence="1">
    <location>
        <begin position="1"/>
        <end position="21"/>
    </location>
</feature>
<dbReference type="Pfam" id="PF14012">
    <property type="entry name" value="DUF4229"/>
    <property type="match status" value="1"/>
</dbReference>
<feature type="transmembrane region" description="Helical" evidence="2">
    <location>
        <begin position="61"/>
        <end position="81"/>
    </location>
</feature>
<evidence type="ECO:0000313" key="4">
    <source>
        <dbReference type="Proteomes" id="UP000235836"/>
    </source>
</evidence>
<comment type="caution">
    <text evidence="3">The sequence shown here is derived from an EMBL/GenBank/DDBJ whole genome shotgun (WGS) entry which is preliminary data.</text>
</comment>
<proteinExistence type="predicted"/>
<evidence type="ECO:0000256" key="1">
    <source>
        <dbReference type="SAM" id="MobiDB-lite"/>
    </source>
</evidence>
<evidence type="ECO:0000256" key="2">
    <source>
        <dbReference type="SAM" id="Phobius"/>
    </source>
</evidence>
<reference evidence="3 4" key="1">
    <citation type="submission" date="2017-09" db="EMBL/GenBank/DDBJ databases">
        <title>Bacterial strain isolated from the female urinary microbiota.</title>
        <authorList>
            <person name="Thomas-White K."/>
            <person name="Kumar N."/>
            <person name="Forster S."/>
            <person name="Putonti C."/>
            <person name="Lawley T."/>
            <person name="Wolfe A.J."/>
        </authorList>
    </citation>
    <scope>NUCLEOTIDE SEQUENCE [LARGE SCALE GENOMIC DNA]</scope>
    <source>
        <strain evidence="3 4">UMB0792</strain>
    </source>
</reference>
<dbReference type="Proteomes" id="UP000235836">
    <property type="component" value="Unassembled WGS sequence"/>
</dbReference>
<keyword evidence="4" id="KW-1185">Reference proteome</keyword>
<dbReference type="AlphaFoldDB" id="A0A2N6T3T9"/>
<keyword evidence="2" id="KW-0812">Transmembrane</keyword>
<organism evidence="3 4">
    <name type="scientific">Corynebacterium tuscaniense</name>
    <dbReference type="NCBI Taxonomy" id="302449"/>
    <lineage>
        <taxon>Bacteria</taxon>
        <taxon>Bacillati</taxon>
        <taxon>Actinomycetota</taxon>
        <taxon>Actinomycetes</taxon>
        <taxon>Mycobacteriales</taxon>
        <taxon>Corynebacteriaceae</taxon>
        <taxon>Corynebacterium</taxon>
    </lineage>
</organism>
<dbReference type="EMBL" id="PNHG01000012">
    <property type="protein sequence ID" value="PMC63952.1"/>
    <property type="molecule type" value="Genomic_DNA"/>
</dbReference>
<dbReference type="RefSeq" id="WP_034665555.1">
    <property type="nucleotide sequence ID" value="NZ_JBHRZL010000034.1"/>
</dbReference>
<feature type="transmembrane region" description="Helical" evidence="2">
    <location>
        <begin position="35"/>
        <end position="55"/>
    </location>
</feature>
<sequence>MAVTDPKTNQNTDSAPTVDPEVRSRANRAALKYGALRFGLFVLLTVIIQIAAVLIGAPVPIVMSALLALIVAFPLSMLVFTKQRVEATEAMAVWNSQRKARKQWVSDELAGR</sequence>
<gene>
    <name evidence="3" type="ORF">CJ203_08175</name>
</gene>
<protein>
    <submittedName>
        <fullName evidence="3">DUF4229 domain-containing protein</fullName>
    </submittedName>
</protein>
<name>A0A2N6T3T9_9CORY</name>
<feature type="compositionally biased region" description="Polar residues" evidence="1">
    <location>
        <begin position="1"/>
        <end position="15"/>
    </location>
</feature>
<keyword evidence="2" id="KW-0472">Membrane</keyword>
<dbReference type="InterPro" id="IPR025323">
    <property type="entry name" value="DUF4229"/>
</dbReference>
<evidence type="ECO:0000313" key="3">
    <source>
        <dbReference type="EMBL" id="PMC63952.1"/>
    </source>
</evidence>